<dbReference type="Proteomes" id="UP000177785">
    <property type="component" value="Unassembled WGS sequence"/>
</dbReference>
<proteinExistence type="predicted"/>
<reference evidence="1 2" key="1">
    <citation type="journal article" date="2016" name="Nat. Commun.">
        <title>Thousands of microbial genomes shed light on interconnected biogeochemical processes in an aquifer system.</title>
        <authorList>
            <person name="Anantharaman K."/>
            <person name="Brown C.T."/>
            <person name="Hug L.A."/>
            <person name="Sharon I."/>
            <person name="Castelle C.J."/>
            <person name="Probst A.J."/>
            <person name="Thomas B.C."/>
            <person name="Singh A."/>
            <person name="Wilkins M.J."/>
            <person name="Karaoz U."/>
            <person name="Brodie E.L."/>
            <person name="Williams K.H."/>
            <person name="Hubbard S.S."/>
            <person name="Banfield J.F."/>
        </authorList>
    </citation>
    <scope>NUCLEOTIDE SEQUENCE [LARGE SCALE GENOMIC DNA]</scope>
</reference>
<comment type="caution">
    <text evidence="1">The sequence shown here is derived from an EMBL/GenBank/DDBJ whole genome shotgun (WGS) entry which is preliminary data.</text>
</comment>
<dbReference type="SUPFAM" id="SSF54909">
    <property type="entry name" value="Dimeric alpha+beta barrel"/>
    <property type="match status" value="1"/>
</dbReference>
<dbReference type="AlphaFoldDB" id="A0A1G2G6J7"/>
<dbReference type="EMBL" id="MHNL01000006">
    <property type="protein sequence ID" value="OGZ45531.1"/>
    <property type="molecule type" value="Genomic_DNA"/>
</dbReference>
<sequence length="117" mass="13110">MKKFLAIYLGSANAMARWRAADEETRKAQEKAGMEAWMQWATTHKDAIVDMGAPLGKTKRIDKGGISDTKNEIGAYTVVQAESHEEAAKLFLDHPHFVFFPGESIELMECLPLPKMQ</sequence>
<name>A0A1G2G6J7_9BACT</name>
<evidence type="ECO:0000313" key="1">
    <source>
        <dbReference type="EMBL" id="OGZ45531.1"/>
    </source>
</evidence>
<protein>
    <recommendedName>
        <fullName evidence="3">YCII-related domain-containing protein</fullName>
    </recommendedName>
</protein>
<dbReference type="InterPro" id="IPR011008">
    <property type="entry name" value="Dimeric_a/b-barrel"/>
</dbReference>
<organism evidence="1 2">
    <name type="scientific">Candidatus Ryanbacteria bacterium RIFCSPHIGHO2_01_FULL_48_27</name>
    <dbReference type="NCBI Taxonomy" id="1802115"/>
    <lineage>
        <taxon>Bacteria</taxon>
        <taxon>Candidatus Ryaniibacteriota</taxon>
    </lineage>
</organism>
<dbReference type="STRING" id="1802115.A2756_00740"/>
<gene>
    <name evidence="1" type="ORF">A2756_00740</name>
</gene>
<evidence type="ECO:0000313" key="2">
    <source>
        <dbReference type="Proteomes" id="UP000177785"/>
    </source>
</evidence>
<accession>A0A1G2G6J7</accession>
<dbReference type="Gene3D" id="3.30.70.1060">
    <property type="entry name" value="Dimeric alpha+beta barrel"/>
    <property type="match status" value="1"/>
</dbReference>
<evidence type="ECO:0008006" key="3">
    <source>
        <dbReference type="Google" id="ProtNLM"/>
    </source>
</evidence>